<name>A0A401PZ35_SCYTO</name>
<protein>
    <submittedName>
        <fullName evidence="3">Uncharacterized protein</fullName>
    </submittedName>
</protein>
<sequence length="96" mass="10585">MRGAKGSPRQPGRREADDERATGGDTESLEYEEDDLPDLIMNIEDDVLDDRENEDAERASGDDRKTKVMFMALALAGLLACVVLICLVAYFATTCK</sequence>
<evidence type="ECO:0000256" key="2">
    <source>
        <dbReference type="SAM" id="Phobius"/>
    </source>
</evidence>
<comment type="caution">
    <text evidence="3">The sequence shown here is derived from an EMBL/GenBank/DDBJ whole genome shotgun (WGS) entry which is preliminary data.</text>
</comment>
<keyword evidence="2" id="KW-1133">Transmembrane helix</keyword>
<keyword evidence="4" id="KW-1185">Reference proteome</keyword>
<dbReference type="EMBL" id="BFAA01018355">
    <property type="protein sequence ID" value="GCB78419.1"/>
    <property type="molecule type" value="Genomic_DNA"/>
</dbReference>
<dbReference type="AlphaFoldDB" id="A0A401PZ35"/>
<evidence type="ECO:0000256" key="1">
    <source>
        <dbReference type="SAM" id="MobiDB-lite"/>
    </source>
</evidence>
<keyword evidence="2" id="KW-0472">Membrane</keyword>
<reference evidence="3 4" key="1">
    <citation type="journal article" date="2018" name="Nat. Ecol. Evol.">
        <title>Shark genomes provide insights into elasmobranch evolution and the origin of vertebrates.</title>
        <authorList>
            <person name="Hara Y"/>
            <person name="Yamaguchi K"/>
            <person name="Onimaru K"/>
            <person name="Kadota M"/>
            <person name="Koyanagi M"/>
            <person name="Keeley SD"/>
            <person name="Tatsumi K"/>
            <person name="Tanaka K"/>
            <person name="Motone F"/>
            <person name="Kageyama Y"/>
            <person name="Nozu R"/>
            <person name="Adachi N"/>
            <person name="Nishimura O"/>
            <person name="Nakagawa R"/>
            <person name="Tanegashima C"/>
            <person name="Kiyatake I"/>
            <person name="Matsumoto R"/>
            <person name="Murakumo K"/>
            <person name="Nishida K"/>
            <person name="Terakita A"/>
            <person name="Kuratani S"/>
            <person name="Sato K"/>
            <person name="Hyodo S Kuraku.S."/>
        </authorList>
    </citation>
    <scope>NUCLEOTIDE SEQUENCE [LARGE SCALE GENOMIC DNA]</scope>
</reference>
<feature type="region of interest" description="Disordered" evidence="1">
    <location>
        <begin position="1"/>
        <end position="35"/>
    </location>
</feature>
<accession>A0A401PZ35</accession>
<feature type="transmembrane region" description="Helical" evidence="2">
    <location>
        <begin position="68"/>
        <end position="92"/>
    </location>
</feature>
<keyword evidence="2" id="KW-0812">Transmembrane</keyword>
<dbReference type="Proteomes" id="UP000288216">
    <property type="component" value="Unassembled WGS sequence"/>
</dbReference>
<gene>
    <name evidence="3" type="ORF">scyTo_0021200</name>
</gene>
<evidence type="ECO:0000313" key="3">
    <source>
        <dbReference type="EMBL" id="GCB78419.1"/>
    </source>
</evidence>
<feature type="compositionally biased region" description="Basic and acidic residues" evidence="1">
    <location>
        <begin position="12"/>
        <end position="22"/>
    </location>
</feature>
<proteinExistence type="predicted"/>
<organism evidence="3 4">
    <name type="scientific">Scyliorhinus torazame</name>
    <name type="common">Cloudy catshark</name>
    <name type="synonym">Catulus torazame</name>
    <dbReference type="NCBI Taxonomy" id="75743"/>
    <lineage>
        <taxon>Eukaryota</taxon>
        <taxon>Metazoa</taxon>
        <taxon>Chordata</taxon>
        <taxon>Craniata</taxon>
        <taxon>Vertebrata</taxon>
        <taxon>Chondrichthyes</taxon>
        <taxon>Elasmobranchii</taxon>
        <taxon>Galeomorphii</taxon>
        <taxon>Galeoidea</taxon>
        <taxon>Carcharhiniformes</taxon>
        <taxon>Scyliorhinidae</taxon>
        <taxon>Scyliorhinus</taxon>
    </lineage>
</organism>
<evidence type="ECO:0000313" key="4">
    <source>
        <dbReference type="Proteomes" id="UP000288216"/>
    </source>
</evidence>